<name>A0ABQ8EUB6_9FUNG</name>
<proteinExistence type="predicted"/>
<dbReference type="EMBL" id="JAFCIX010000575">
    <property type="protein sequence ID" value="KAH6586214.1"/>
    <property type="molecule type" value="Genomic_DNA"/>
</dbReference>
<evidence type="ECO:0000256" key="1">
    <source>
        <dbReference type="SAM" id="Coils"/>
    </source>
</evidence>
<feature type="region of interest" description="Disordered" evidence="2">
    <location>
        <begin position="59"/>
        <end position="100"/>
    </location>
</feature>
<gene>
    <name evidence="3" type="ORF">BASA50_000679</name>
</gene>
<keyword evidence="1" id="KW-0175">Coiled coil</keyword>
<feature type="coiled-coil region" evidence="1">
    <location>
        <begin position="939"/>
        <end position="973"/>
    </location>
</feature>
<feature type="compositionally biased region" description="Polar residues" evidence="2">
    <location>
        <begin position="77"/>
        <end position="93"/>
    </location>
</feature>
<accession>A0ABQ8EUB6</accession>
<organism evidence="3 4">
    <name type="scientific">Batrachochytrium salamandrivorans</name>
    <dbReference type="NCBI Taxonomy" id="1357716"/>
    <lineage>
        <taxon>Eukaryota</taxon>
        <taxon>Fungi</taxon>
        <taxon>Fungi incertae sedis</taxon>
        <taxon>Chytridiomycota</taxon>
        <taxon>Chytridiomycota incertae sedis</taxon>
        <taxon>Chytridiomycetes</taxon>
        <taxon>Rhizophydiales</taxon>
        <taxon>Rhizophydiales incertae sedis</taxon>
        <taxon>Batrachochytrium</taxon>
    </lineage>
</organism>
<evidence type="ECO:0000256" key="2">
    <source>
        <dbReference type="SAM" id="MobiDB-lite"/>
    </source>
</evidence>
<keyword evidence="4" id="KW-1185">Reference proteome</keyword>
<feature type="coiled-coil region" evidence="1">
    <location>
        <begin position="370"/>
        <end position="544"/>
    </location>
</feature>
<dbReference type="Pfam" id="PF08647">
    <property type="entry name" value="BRE1"/>
    <property type="match status" value="1"/>
</dbReference>
<evidence type="ECO:0008006" key="5">
    <source>
        <dbReference type="Google" id="ProtNLM"/>
    </source>
</evidence>
<protein>
    <recommendedName>
        <fullName evidence="5">Coiled-coil domain-containing protein 40</fullName>
    </recommendedName>
</protein>
<dbReference type="InterPro" id="IPR037386">
    <property type="entry name" value="CCDC40"/>
</dbReference>
<dbReference type="Proteomes" id="UP001648503">
    <property type="component" value="Unassembled WGS sequence"/>
</dbReference>
<evidence type="ECO:0000313" key="4">
    <source>
        <dbReference type="Proteomes" id="UP001648503"/>
    </source>
</evidence>
<sequence>MSNIDEVALQETDEVVAKGVIEEQLQYDKDTALTDAPSVETNVSQQDIPLLAIRSHPSLASEHRVASPSHLPPLPNAVSSNALDSKEQIQQTPPYKPVDKISASEYNTDYALKSDNDIVGELYLQPARTVFWQRSLTPVDRGPTAESEEECPVDRDLESDVIFDSDATSQKLHKADTSLPVPMSAIHDVNVDTNNVDDVGDEDETALLDASHPLMKRVQAAIHTQLSTYMRKLELEIREKEEMCHKEIKRREESGVELYALQQQLVRMQAMLEGTQDNFAVIRSLREEGDRSLKHTSTEYKREQEKYHLQSKNLEKHKIELEKISWNLRQVDLYNEDLRSRILVVKRSTLKAEGDILKQEIAKNRQDYFIDRLSEQLRKLQERRTMYESQLQAQQRETKAATNILQDATTEMEAIQFEKRQLLNQWKSSLIGLQRRDDVLSQIEKDIQKNNEAIESMSREISGFKRALRQSQNEGENLTMILGKFENEIDYVKRQIEAINDQQDKLKETYTIYIKSLSQSEHDLNQLQQERQAVQLEANSVKKLRSQTATVIQKLEQEIADRLQTQLSLEKGTQSTKRDGSRLRSILHEKQSNIANIQNELSNVKLESWNITGRLRDMKTHAAEIDADMAEKNIIIEKYELEIRRRNDELGKKASEMDFLNKKYNQVTGGNEEEHMGPLEATVHNLQKSVQTKEQECVQLQQLWLRTQNELVAMTKTSLEITDETQSLKMRQAILSRKKLVVDNAFESEEKEIRENNRVIKQLQIDMVKINTLLSKKLNTHGQLEESNLELEQEFRSRLKQAELESIQLEHKVDELKSEKSRALTGLIEAERQIMLWEKKIQLAKETQAALDPNIGATEIREMGLEIHRMKLRYASMLKLQEKMISEMEKSVHRRDSISSRGMAKGKGTVQISLQKAIIELTKKIKQTIQDVEDCHIDIQSLERSRETMAKQIEEANESIQILQKRAVQLHEKIADETATKTIATVDTLIEQRHYRRYQDLRDGKYKSLDRDQCARALESSRALEKLERVRLIVQSAQHNLTVETKPLMSKLADFLSEKISSFQ</sequence>
<feature type="coiled-coil region" evidence="1">
    <location>
        <begin position="746"/>
        <end position="847"/>
    </location>
</feature>
<evidence type="ECO:0000313" key="3">
    <source>
        <dbReference type="EMBL" id="KAH6586214.1"/>
    </source>
</evidence>
<comment type="caution">
    <text evidence="3">The sequence shown here is derived from an EMBL/GenBank/DDBJ whole genome shotgun (WGS) entry which is preliminary data.</text>
</comment>
<dbReference type="PANTHER" id="PTHR16275:SF8">
    <property type="entry name" value="COILED-COIL DOMAIN-CONTAINING PROTEIN 40"/>
    <property type="match status" value="1"/>
</dbReference>
<reference evidence="3 4" key="1">
    <citation type="submission" date="2021-02" db="EMBL/GenBank/DDBJ databases">
        <title>Variation within the Batrachochytrium salamandrivorans European outbreak.</title>
        <authorList>
            <person name="Kelly M."/>
            <person name="Pasmans F."/>
            <person name="Shea T.P."/>
            <person name="Munoz J.F."/>
            <person name="Carranza S."/>
            <person name="Cuomo C.A."/>
            <person name="Martel A."/>
        </authorList>
    </citation>
    <scope>NUCLEOTIDE SEQUENCE [LARGE SCALE GENOMIC DNA]</scope>
    <source>
        <strain evidence="3 4">AMFP18/2</strain>
    </source>
</reference>
<dbReference type="PANTHER" id="PTHR16275">
    <property type="entry name" value="COILED-COIL DOMAIN-CONTAINING PROTEIN 40"/>
    <property type="match status" value="1"/>
</dbReference>